<reference evidence="2 3" key="1">
    <citation type="submission" date="2023-08" db="EMBL/GenBank/DDBJ databases">
        <authorList>
            <person name="Kumar R."/>
        </authorList>
    </citation>
    <scope>NUCLEOTIDE SEQUENCE [LARGE SCALE GENOMIC DNA]</scope>
    <source>
        <strain evidence="2 3">LUR13</strain>
    </source>
</reference>
<keyword evidence="3" id="KW-1185">Reference proteome</keyword>
<organism evidence="2 3">
    <name type="scientific">Psychrobacter faecalis</name>
    <dbReference type="NCBI Taxonomy" id="180588"/>
    <lineage>
        <taxon>Bacteria</taxon>
        <taxon>Pseudomonadati</taxon>
        <taxon>Pseudomonadota</taxon>
        <taxon>Gammaproteobacteria</taxon>
        <taxon>Moraxellales</taxon>
        <taxon>Moraxellaceae</taxon>
        <taxon>Psychrobacter</taxon>
    </lineage>
</organism>
<evidence type="ECO:0000313" key="3">
    <source>
        <dbReference type="Proteomes" id="UP001228171"/>
    </source>
</evidence>
<accession>A0ABT9HDW6</accession>
<comment type="caution">
    <text evidence="2">The sequence shown here is derived from an EMBL/GenBank/DDBJ whole genome shotgun (WGS) entry which is preliminary data.</text>
</comment>
<gene>
    <name evidence="2" type="ORF">Q8P09_02565</name>
</gene>
<proteinExistence type="predicted"/>
<protein>
    <submittedName>
        <fullName evidence="2">Uncharacterized protein</fullName>
    </submittedName>
</protein>
<dbReference type="Proteomes" id="UP001228171">
    <property type="component" value="Unassembled WGS sequence"/>
</dbReference>
<feature type="region of interest" description="Disordered" evidence="1">
    <location>
        <begin position="1"/>
        <end position="78"/>
    </location>
</feature>
<evidence type="ECO:0000313" key="2">
    <source>
        <dbReference type="EMBL" id="MDP4543961.1"/>
    </source>
</evidence>
<dbReference type="EMBL" id="JAVAJI010000002">
    <property type="protein sequence ID" value="MDP4543961.1"/>
    <property type="molecule type" value="Genomic_DNA"/>
</dbReference>
<feature type="compositionally biased region" description="Polar residues" evidence="1">
    <location>
        <begin position="60"/>
        <end position="75"/>
    </location>
</feature>
<name>A0ABT9HDW6_9GAMM</name>
<evidence type="ECO:0000256" key="1">
    <source>
        <dbReference type="SAM" id="MobiDB-lite"/>
    </source>
</evidence>
<dbReference type="RefSeq" id="WP_305935460.1">
    <property type="nucleotide sequence ID" value="NZ_DAMAMY010000008.1"/>
</dbReference>
<feature type="compositionally biased region" description="Acidic residues" evidence="1">
    <location>
        <begin position="19"/>
        <end position="38"/>
    </location>
</feature>
<sequence>MDNSKTPLPEEMDHIEGDSSIDDNEGDSSIDDNEDGSQEIDLNNPMLHTFDDDDVIDNSAGFNNSEVGTDATQGLTPIHRQNIDEARIDEVLVEDNLDDKDYPDIVDIADRDAAKVSNDDNF</sequence>